<dbReference type="AlphaFoldDB" id="A0A8N4F414"/>
<dbReference type="Proteomes" id="UP000504607">
    <property type="component" value="Chromosome 1"/>
</dbReference>
<protein>
    <submittedName>
        <fullName evidence="3">Uncharacterized protein LOC114914260</fullName>
    </submittedName>
</protein>
<feature type="non-terminal residue" evidence="3">
    <location>
        <position position="1"/>
    </location>
</feature>
<accession>A0A8N4F414</accession>
<gene>
    <name evidence="3" type="primary">LOC114914260</name>
</gene>
<dbReference type="RefSeq" id="XP_029120783.1">
    <property type="nucleotide sequence ID" value="XM_029264950.1"/>
</dbReference>
<organism evidence="2 3">
    <name type="scientific">Elaeis guineensis var. tenera</name>
    <name type="common">Oil palm</name>
    <dbReference type="NCBI Taxonomy" id="51953"/>
    <lineage>
        <taxon>Eukaryota</taxon>
        <taxon>Viridiplantae</taxon>
        <taxon>Streptophyta</taxon>
        <taxon>Embryophyta</taxon>
        <taxon>Tracheophyta</taxon>
        <taxon>Spermatophyta</taxon>
        <taxon>Magnoliopsida</taxon>
        <taxon>Liliopsida</taxon>
        <taxon>Arecaceae</taxon>
        <taxon>Arecoideae</taxon>
        <taxon>Cocoseae</taxon>
        <taxon>Elaeidinae</taxon>
        <taxon>Elaeis</taxon>
    </lineage>
</organism>
<reference evidence="3" key="1">
    <citation type="submission" date="2025-08" db="UniProtKB">
        <authorList>
            <consortium name="RefSeq"/>
        </authorList>
    </citation>
    <scope>IDENTIFICATION</scope>
</reference>
<sequence length="265" mass="28986">YYRRLNSATLAVVEVPSLAPLANGELELLRRHQQLHRLQWGQYLRHQGPQRRHPQLVRLLHHPRQLLFVLLHRRLNHLASSTPFGHLRSPPCSVHRDGQQRLVRHVLLQRGHLGGQPVLFLQRPAVEVVDRGQLGCGETHQPSLEGGGQAAGGEDVVEVGLELVAGEGVEEADGEGGAAAAEPEEGVLEGGAPRRAEEGGPVLPRQRPPLLGVLLVVPHALLHQLPQPRVALPSLALHGLEQLVQVRLLLSDPLVEARTKPTVHP</sequence>
<evidence type="ECO:0000313" key="2">
    <source>
        <dbReference type="Proteomes" id="UP000504607"/>
    </source>
</evidence>
<proteinExistence type="predicted"/>
<feature type="region of interest" description="Disordered" evidence="1">
    <location>
        <begin position="170"/>
        <end position="203"/>
    </location>
</feature>
<keyword evidence="2" id="KW-1185">Reference proteome</keyword>
<evidence type="ECO:0000256" key="1">
    <source>
        <dbReference type="SAM" id="MobiDB-lite"/>
    </source>
</evidence>
<name>A0A8N4F414_ELAGV</name>
<evidence type="ECO:0000313" key="3">
    <source>
        <dbReference type="RefSeq" id="XP_029120783.1"/>
    </source>
</evidence>